<dbReference type="Proteomes" id="UP000190959">
    <property type="component" value="Unassembled WGS sequence"/>
</dbReference>
<dbReference type="EMBL" id="MWMH01000007">
    <property type="protein sequence ID" value="OOP71705.1"/>
    <property type="molecule type" value="Genomic_DNA"/>
</dbReference>
<organism evidence="2 3">
    <name type="scientific">Clostridium beijerinckii</name>
    <name type="common">Clostridium MP</name>
    <dbReference type="NCBI Taxonomy" id="1520"/>
    <lineage>
        <taxon>Bacteria</taxon>
        <taxon>Bacillati</taxon>
        <taxon>Bacillota</taxon>
        <taxon>Clostridia</taxon>
        <taxon>Eubacteriales</taxon>
        <taxon>Clostridiaceae</taxon>
        <taxon>Clostridium</taxon>
    </lineage>
</organism>
<name>A0A1S9N2Q4_CLOBE</name>
<sequence length="120" mass="14167">MQLVSYILCPSIYLASKLLECNFIIITYIIKNKITVKDVLEDKYSEFENKYLDKVTKRMRIQIDQTVNKAMKCSNIKYGFAEYVCEECGESIKVPFTCRSKFCSGRLYSVKWQRSNRRIC</sequence>
<gene>
    <name evidence="2" type="ORF">CBEIBR21_19030</name>
</gene>
<protein>
    <recommendedName>
        <fullName evidence="1">Transposase zinc-binding domain-containing protein</fullName>
    </recommendedName>
</protein>
<feature type="domain" description="Transposase zinc-binding" evidence="1">
    <location>
        <begin position="46"/>
        <end position="104"/>
    </location>
</feature>
<evidence type="ECO:0000259" key="1">
    <source>
        <dbReference type="Pfam" id="PF14319"/>
    </source>
</evidence>
<dbReference type="InterPro" id="IPR026889">
    <property type="entry name" value="Zn_Tnp"/>
</dbReference>
<proteinExistence type="predicted"/>
<dbReference type="Pfam" id="PF14319">
    <property type="entry name" value="Zn_Tnp_IS91"/>
    <property type="match status" value="1"/>
</dbReference>
<dbReference type="AlphaFoldDB" id="A0A1S9N2Q4"/>
<evidence type="ECO:0000313" key="3">
    <source>
        <dbReference type="Proteomes" id="UP000190959"/>
    </source>
</evidence>
<comment type="caution">
    <text evidence="2">The sequence shown here is derived from an EMBL/GenBank/DDBJ whole genome shotgun (WGS) entry which is preliminary data.</text>
</comment>
<accession>A0A1S9N2Q4</accession>
<dbReference type="RefSeq" id="WP_078116682.1">
    <property type="nucleotide sequence ID" value="NZ_MWMH01000007.1"/>
</dbReference>
<reference evidence="2 3" key="1">
    <citation type="submission" date="2017-02" db="EMBL/GenBank/DDBJ databases">
        <title>Genome sequence of Clostridium beijerinckii Br21.</title>
        <authorList>
            <person name="Fonseca B.C."/>
            <person name="Guazzaroni M.E."/>
            <person name="Riano-Pachon D.M."/>
            <person name="Reginatto V."/>
        </authorList>
    </citation>
    <scope>NUCLEOTIDE SEQUENCE [LARGE SCALE GENOMIC DNA]</scope>
    <source>
        <strain evidence="2 3">Br21</strain>
    </source>
</reference>
<evidence type="ECO:0000313" key="2">
    <source>
        <dbReference type="EMBL" id="OOP71705.1"/>
    </source>
</evidence>